<accession>A0A9P7KCJ1</accession>
<dbReference type="SUPFAM" id="SSF53098">
    <property type="entry name" value="Ribonuclease H-like"/>
    <property type="match status" value="1"/>
</dbReference>
<gene>
    <name evidence="4" type="ORF">H0H81_008028</name>
</gene>
<feature type="domain" description="HAT C-terminal dimerisation" evidence="3">
    <location>
        <begin position="3"/>
        <end position="43"/>
    </location>
</feature>
<dbReference type="InterPro" id="IPR012337">
    <property type="entry name" value="RNaseH-like_sf"/>
</dbReference>
<dbReference type="EMBL" id="JABCKI010002191">
    <property type="protein sequence ID" value="KAG5646931.1"/>
    <property type="molecule type" value="Genomic_DNA"/>
</dbReference>
<evidence type="ECO:0000313" key="5">
    <source>
        <dbReference type="Proteomes" id="UP000717328"/>
    </source>
</evidence>
<comment type="caution">
    <text evidence="4">The sequence shown here is derived from an EMBL/GenBank/DDBJ whole genome shotgun (WGS) entry which is preliminary data.</text>
</comment>
<feature type="signal peptide" evidence="2">
    <location>
        <begin position="1"/>
        <end position="17"/>
    </location>
</feature>
<evidence type="ECO:0000259" key="3">
    <source>
        <dbReference type="Pfam" id="PF05699"/>
    </source>
</evidence>
<reference evidence="4" key="1">
    <citation type="submission" date="2021-02" db="EMBL/GenBank/DDBJ databases">
        <authorList>
            <person name="Nieuwenhuis M."/>
            <person name="Van De Peppel L.J.J."/>
        </authorList>
    </citation>
    <scope>NUCLEOTIDE SEQUENCE</scope>
    <source>
        <strain evidence="4">D49</strain>
    </source>
</reference>
<keyword evidence="5" id="KW-1185">Reference proteome</keyword>
<proteinExistence type="predicted"/>
<dbReference type="GO" id="GO:0046983">
    <property type="term" value="F:protein dimerization activity"/>
    <property type="evidence" value="ECO:0007669"/>
    <property type="project" value="InterPro"/>
</dbReference>
<feature type="region of interest" description="Disordered" evidence="1">
    <location>
        <begin position="79"/>
        <end position="108"/>
    </location>
</feature>
<protein>
    <recommendedName>
        <fullName evidence="3">HAT C-terminal dimerisation domain-containing protein</fullName>
    </recommendedName>
</protein>
<evidence type="ECO:0000256" key="2">
    <source>
        <dbReference type="SAM" id="SignalP"/>
    </source>
</evidence>
<organism evidence="4 5">
    <name type="scientific">Sphagnurus paluster</name>
    <dbReference type="NCBI Taxonomy" id="117069"/>
    <lineage>
        <taxon>Eukaryota</taxon>
        <taxon>Fungi</taxon>
        <taxon>Dikarya</taxon>
        <taxon>Basidiomycota</taxon>
        <taxon>Agaricomycotina</taxon>
        <taxon>Agaricomycetes</taxon>
        <taxon>Agaricomycetidae</taxon>
        <taxon>Agaricales</taxon>
        <taxon>Tricholomatineae</taxon>
        <taxon>Lyophyllaceae</taxon>
        <taxon>Sphagnurus</taxon>
    </lineage>
</organism>
<dbReference type="InterPro" id="IPR008906">
    <property type="entry name" value="HATC_C_dom"/>
</dbReference>
<evidence type="ECO:0000313" key="4">
    <source>
        <dbReference type="EMBL" id="KAG5646931.1"/>
    </source>
</evidence>
<name>A0A9P7KCJ1_9AGAR</name>
<reference evidence="4" key="2">
    <citation type="submission" date="2021-10" db="EMBL/GenBank/DDBJ databases">
        <title>Phylogenomics reveals ancestral predisposition of the termite-cultivated fungus Termitomyces towards a domesticated lifestyle.</title>
        <authorList>
            <person name="Auxier B."/>
            <person name="Grum-Grzhimaylo A."/>
            <person name="Cardenas M.E."/>
            <person name="Lodge J.D."/>
            <person name="Laessoe T."/>
            <person name="Pedersen O."/>
            <person name="Smith M.E."/>
            <person name="Kuyper T.W."/>
            <person name="Franco-Molano E.A."/>
            <person name="Baroni T.J."/>
            <person name="Aanen D.K."/>
        </authorList>
    </citation>
    <scope>NUCLEOTIDE SEQUENCE</scope>
    <source>
        <strain evidence="4">D49</strain>
    </source>
</reference>
<dbReference type="Proteomes" id="UP000717328">
    <property type="component" value="Unassembled WGS sequence"/>
</dbReference>
<keyword evidence="2" id="KW-0732">Signal</keyword>
<feature type="chain" id="PRO_5040231566" description="HAT C-terminal dimerisation domain-containing protein" evidence="2">
    <location>
        <begin position="18"/>
        <end position="198"/>
    </location>
</feature>
<evidence type="ECO:0000256" key="1">
    <source>
        <dbReference type="SAM" id="MobiDB-lite"/>
    </source>
</evidence>
<dbReference type="Pfam" id="PF05699">
    <property type="entry name" value="Dimer_Tnp_hAT"/>
    <property type="match status" value="1"/>
</dbReference>
<dbReference type="OrthoDB" id="3270520at2759"/>
<dbReference type="AlphaFoldDB" id="A0A9P7KCJ1"/>
<sequence length="198" mass="21731">MWIALRILSICSNSASCERLFSTFGLILTKLRNRLGTQKLLDLAELKMHIRDEQMLLKKKSKLRECAFGVRAEAISQGRSNLASAPVPPTSPPAAAQASTADEDSPDAPVAETLNAIDDAGDEDHSINFTSPENISISLKNLFDFNSTHWVEAQQRSAIGSLEEEFEVYDLLDLDAEGEQELDLDPDLNDIVESVLSA</sequence>